<keyword evidence="5 7" id="KW-1133">Transmembrane helix</keyword>
<comment type="subcellular location">
    <subcellularLocation>
        <location evidence="1">Membrane</location>
        <topology evidence="1">Multi-pass membrane protein</topology>
    </subcellularLocation>
</comment>
<dbReference type="RefSeq" id="XP_033603163.1">
    <property type="nucleotide sequence ID" value="XM_033743385.1"/>
</dbReference>
<evidence type="ECO:0000259" key="8">
    <source>
        <dbReference type="Pfam" id="PF01694"/>
    </source>
</evidence>
<dbReference type="Gene3D" id="1.20.1540.10">
    <property type="entry name" value="Rhomboid-like"/>
    <property type="match status" value="1"/>
</dbReference>
<feature type="domain" description="Peptidase S54 rhomboid" evidence="8">
    <location>
        <begin position="179"/>
        <end position="327"/>
    </location>
</feature>
<dbReference type="GO" id="GO:0004252">
    <property type="term" value="F:serine-type endopeptidase activity"/>
    <property type="evidence" value="ECO:0007669"/>
    <property type="project" value="InterPro"/>
</dbReference>
<evidence type="ECO:0000313" key="10">
    <source>
        <dbReference type="Proteomes" id="UP000799437"/>
    </source>
</evidence>
<dbReference type="InterPro" id="IPR050925">
    <property type="entry name" value="Rhomboid_protease_S54"/>
</dbReference>
<keyword evidence="6 7" id="KW-0472">Membrane</keyword>
<accession>A0A6A6WD01</accession>
<protein>
    <submittedName>
        <fullName evidence="9">Rhomboid-domain-containing protein</fullName>
    </submittedName>
</protein>
<evidence type="ECO:0000256" key="5">
    <source>
        <dbReference type="ARBA" id="ARBA00022989"/>
    </source>
</evidence>
<evidence type="ECO:0000256" key="7">
    <source>
        <dbReference type="SAM" id="Phobius"/>
    </source>
</evidence>
<keyword evidence="4" id="KW-0378">Hydrolase</keyword>
<keyword evidence="3 7" id="KW-0812">Transmembrane</keyword>
<dbReference type="Pfam" id="PF01694">
    <property type="entry name" value="Rhomboid"/>
    <property type="match status" value="1"/>
</dbReference>
<evidence type="ECO:0000313" key="9">
    <source>
        <dbReference type="EMBL" id="KAF2760712.1"/>
    </source>
</evidence>
<gene>
    <name evidence="9" type="ORF">EJ05DRAFT_473336</name>
</gene>
<dbReference type="Proteomes" id="UP000799437">
    <property type="component" value="Unassembled WGS sequence"/>
</dbReference>
<dbReference type="EMBL" id="ML996567">
    <property type="protein sequence ID" value="KAF2760712.1"/>
    <property type="molecule type" value="Genomic_DNA"/>
</dbReference>
<feature type="transmembrane region" description="Helical" evidence="7">
    <location>
        <begin position="219"/>
        <end position="241"/>
    </location>
</feature>
<comment type="similarity">
    <text evidence="2">Belongs to the peptidase S54 family.</text>
</comment>
<name>A0A6A6WD01_9PEZI</name>
<dbReference type="GO" id="GO:0016020">
    <property type="term" value="C:membrane"/>
    <property type="evidence" value="ECO:0007669"/>
    <property type="project" value="UniProtKB-SubCell"/>
</dbReference>
<sequence>MASIRLSALLRIERQCSRVSTTLCSCPFRTAKFTPSPPSRTYTQRSQRRPTMPVLRYDTQAALTHQRRTKARKAARARLGLPKTNWEAIEAEVKYAMNRGARSLPKADYKRIRNLTYGLIGLNVAVYMLEPPLSIAIDNYRRGSADVGGDTENAKRTAARVWSAKVKHLYLSVKNWQEGRWWTLLTSAFVHGDTFHILSNMMGMYAFGTILARAPGLKVWNVATIAFGSALSSSVGALIGASVKESRNEGLEIITCGASGLVMGLGGAAAVLAPYEKLIIWAVPIPIQVAAVGFATWDLFFINDESSRTAHAGHLGGLFFGVGWTLWRLRHLRGL</sequence>
<evidence type="ECO:0000256" key="6">
    <source>
        <dbReference type="ARBA" id="ARBA00023136"/>
    </source>
</evidence>
<dbReference type="InterPro" id="IPR035952">
    <property type="entry name" value="Rhomboid-like_sf"/>
</dbReference>
<proteinExistence type="inferred from homology"/>
<reference evidence="9" key="1">
    <citation type="journal article" date="2020" name="Stud. Mycol.">
        <title>101 Dothideomycetes genomes: a test case for predicting lifestyles and emergence of pathogens.</title>
        <authorList>
            <person name="Haridas S."/>
            <person name="Albert R."/>
            <person name="Binder M."/>
            <person name="Bloem J."/>
            <person name="Labutti K."/>
            <person name="Salamov A."/>
            <person name="Andreopoulos B."/>
            <person name="Baker S."/>
            <person name="Barry K."/>
            <person name="Bills G."/>
            <person name="Bluhm B."/>
            <person name="Cannon C."/>
            <person name="Castanera R."/>
            <person name="Culley D."/>
            <person name="Daum C."/>
            <person name="Ezra D."/>
            <person name="Gonzalez J."/>
            <person name="Henrissat B."/>
            <person name="Kuo A."/>
            <person name="Liang C."/>
            <person name="Lipzen A."/>
            <person name="Lutzoni F."/>
            <person name="Magnuson J."/>
            <person name="Mondo S."/>
            <person name="Nolan M."/>
            <person name="Ohm R."/>
            <person name="Pangilinan J."/>
            <person name="Park H.-J."/>
            <person name="Ramirez L."/>
            <person name="Alfaro M."/>
            <person name="Sun H."/>
            <person name="Tritt A."/>
            <person name="Yoshinaga Y."/>
            <person name="Zwiers L.-H."/>
            <person name="Turgeon B."/>
            <person name="Goodwin S."/>
            <person name="Spatafora J."/>
            <person name="Crous P."/>
            <person name="Grigoriev I."/>
        </authorList>
    </citation>
    <scope>NUCLEOTIDE SEQUENCE</scope>
    <source>
        <strain evidence="9">CBS 121739</strain>
    </source>
</reference>
<organism evidence="9 10">
    <name type="scientific">Pseudovirgaria hyperparasitica</name>
    <dbReference type="NCBI Taxonomy" id="470096"/>
    <lineage>
        <taxon>Eukaryota</taxon>
        <taxon>Fungi</taxon>
        <taxon>Dikarya</taxon>
        <taxon>Ascomycota</taxon>
        <taxon>Pezizomycotina</taxon>
        <taxon>Dothideomycetes</taxon>
        <taxon>Dothideomycetes incertae sedis</taxon>
        <taxon>Acrospermales</taxon>
        <taxon>Acrospermaceae</taxon>
        <taxon>Pseudovirgaria</taxon>
    </lineage>
</organism>
<dbReference type="PANTHER" id="PTHR43731:SF14">
    <property type="entry name" value="PRESENILIN-ASSOCIATED RHOMBOID-LIKE PROTEIN, MITOCHONDRIAL"/>
    <property type="match status" value="1"/>
</dbReference>
<dbReference type="SUPFAM" id="SSF144091">
    <property type="entry name" value="Rhomboid-like"/>
    <property type="match status" value="1"/>
</dbReference>
<feature type="transmembrane region" description="Helical" evidence="7">
    <location>
        <begin position="278"/>
        <end position="300"/>
    </location>
</feature>
<feature type="transmembrane region" description="Helical" evidence="7">
    <location>
        <begin position="312"/>
        <end position="329"/>
    </location>
</feature>
<dbReference type="InterPro" id="IPR022764">
    <property type="entry name" value="Peptidase_S54_rhomboid_dom"/>
</dbReference>
<evidence type="ECO:0000256" key="3">
    <source>
        <dbReference type="ARBA" id="ARBA00022692"/>
    </source>
</evidence>
<dbReference type="OrthoDB" id="418595at2759"/>
<dbReference type="AlphaFoldDB" id="A0A6A6WD01"/>
<evidence type="ECO:0000256" key="2">
    <source>
        <dbReference type="ARBA" id="ARBA00009045"/>
    </source>
</evidence>
<dbReference type="GeneID" id="54484439"/>
<feature type="transmembrane region" description="Helical" evidence="7">
    <location>
        <begin position="253"/>
        <end position="272"/>
    </location>
</feature>
<keyword evidence="10" id="KW-1185">Reference proteome</keyword>
<evidence type="ECO:0000256" key="1">
    <source>
        <dbReference type="ARBA" id="ARBA00004141"/>
    </source>
</evidence>
<dbReference type="PANTHER" id="PTHR43731">
    <property type="entry name" value="RHOMBOID PROTEASE"/>
    <property type="match status" value="1"/>
</dbReference>
<evidence type="ECO:0000256" key="4">
    <source>
        <dbReference type="ARBA" id="ARBA00022801"/>
    </source>
</evidence>